<dbReference type="PANTHER" id="PTHR38433">
    <property type="match status" value="1"/>
</dbReference>
<evidence type="ECO:0000313" key="2">
    <source>
        <dbReference type="Proteomes" id="UP001595752"/>
    </source>
</evidence>
<dbReference type="InterPro" id="IPR012440">
    <property type="entry name" value="DUF1641"/>
</dbReference>
<keyword evidence="2" id="KW-1185">Reference proteome</keyword>
<dbReference type="Proteomes" id="UP001595752">
    <property type="component" value="Unassembled WGS sequence"/>
</dbReference>
<proteinExistence type="predicted"/>
<gene>
    <name evidence="1" type="ORF">ACFOU2_17410</name>
</gene>
<evidence type="ECO:0000313" key="1">
    <source>
        <dbReference type="EMBL" id="MFC3885149.1"/>
    </source>
</evidence>
<organism evidence="1 2">
    <name type="scientific">Bacillus songklensis</name>
    <dbReference type="NCBI Taxonomy" id="1069116"/>
    <lineage>
        <taxon>Bacteria</taxon>
        <taxon>Bacillati</taxon>
        <taxon>Bacillota</taxon>
        <taxon>Bacilli</taxon>
        <taxon>Bacillales</taxon>
        <taxon>Bacillaceae</taxon>
        <taxon>Bacillus</taxon>
    </lineage>
</organism>
<dbReference type="Pfam" id="PF07849">
    <property type="entry name" value="DUF1641"/>
    <property type="match status" value="1"/>
</dbReference>
<sequence length="165" mass="18327">MAKAIRQINKKAPNKEEEQAQAITDIVKALADNREAIMVTLDILKNLHEMGALNAVDGLLKARSDVAYIAIQQLNQPSMHNTIKNAMGAFKFLGSVNPDQLQTIFQGLSHGLERSAENIKKGEDASLWQLGKSIRNPDVRASLSTMVEFLQGMGEVFHHEQREVH</sequence>
<name>A0ABV8B7H5_9BACI</name>
<comment type="caution">
    <text evidence="1">The sequence shown here is derived from an EMBL/GenBank/DDBJ whole genome shotgun (WGS) entry which is preliminary data.</text>
</comment>
<dbReference type="PANTHER" id="PTHR38433:SF1">
    <property type="entry name" value="DUF1641 DOMAIN-CONTAINING PROTEIN"/>
    <property type="match status" value="1"/>
</dbReference>
<dbReference type="RefSeq" id="WP_377917273.1">
    <property type="nucleotide sequence ID" value="NZ_JBHRZT010000068.1"/>
</dbReference>
<reference evidence="2" key="1">
    <citation type="journal article" date="2019" name="Int. J. Syst. Evol. Microbiol.">
        <title>The Global Catalogue of Microorganisms (GCM) 10K type strain sequencing project: providing services to taxonomists for standard genome sequencing and annotation.</title>
        <authorList>
            <consortium name="The Broad Institute Genomics Platform"/>
            <consortium name="The Broad Institute Genome Sequencing Center for Infectious Disease"/>
            <person name="Wu L."/>
            <person name="Ma J."/>
        </authorList>
    </citation>
    <scope>NUCLEOTIDE SEQUENCE [LARGE SCALE GENOMIC DNA]</scope>
    <source>
        <strain evidence="2">CCUG 61889</strain>
    </source>
</reference>
<dbReference type="EMBL" id="JBHRZT010000068">
    <property type="protein sequence ID" value="MFC3885149.1"/>
    <property type="molecule type" value="Genomic_DNA"/>
</dbReference>
<protein>
    <submittedName>
        <fullName evidence="1">DUF1641 domain-containing protein</fullName>
    </submittedName>
</protein>
<accession>A0ABV8B7H5</accession>